<protein>
    <submittedName>
        <fullName evidence="1">Uncharacterized protein</fullName>
    </submittedName>
</protein>
<dbReference type="Proteomes" id="UP000005085">
    <property type="component" value="Unassembled WGS sequence"/>
</dbReference>
<proteinExistence type="predicted"/>
<evidence type="ECO:0000313" key="2">
    <source>
        <dbReference type="Proteomes" id="UP000005085"/>
    </source>
</evidence>
<sequence length="128" mass="15298">MKMKVSTIALKEKERGILEKAHKILGKKKELNIEIALNELQKDFKEKGEYYMKHAMAINMIQILIESIPMENRDRKKLERLTNLMEKEFDYLYNNASQKVKDEIKQKTREKKDENIENVKTHNELSLF</sequence>
<evidence type="ECO:0000313" key="1">
    <source>
        <dbReference type="EMBL" id="EEO23823.1"/>
    </source>
</evidence>
<organism evidence="1 2">
    <name type="scientific">Helicobacter bilis ATCC 43879</name>
    <dbReference type="NCBI Taxonomy" id="613026"/>
    <lineage>
        <taxon>Bacteria</taxon>
        <taxon>Pseudomonadati</taxon>
        <taxon>Campylobacterota</taxon>
        <taxon>Epsilonproteobacteria</taxon>
        <taxon>Campylobacterales</taxon>
        <taxon>Helicobacteraceae</taxon>
        <taxon>Helicobacter</taxon>
    </lineage>
</organism>
<dbReference type="EMBL" id="ACDN02000061">
    <property type="protein sequence ID" value="EEO23823.1"/>
    <property type="molecule type" value="Genomic_DNA"/>
</dbReference>
<reference evidence="1 2" key="1">
    <citation type="journal article" date="2014" name="Genome Announc.">
        <title>Draft genome sequences of six enterohepatic helicobacter species isolated from humans and one from rhesus macaques.</title>
        <authorList>
            <person name="Shen Z."/>
            <person name="Sheh A."/>
            <person name="Young S.K."/>
            <person name="Abouelliel A."/>
            <person name="Ward D.V."/>
            <person name="Earl A.M."/>
            <person name="Fox J.G."/>
        </authorList>
    </citation>
    <scope>NUCLEOTIDE SEQUENCE [LARGE SCALE GENOMIC DNA]</scope>
    <source>
        <strain evidence="1 2">ATCC 43879</strain>
    </source>
</reference>
<accession>C3XFN4</accession>
<name>C3XFN4_9HELI</name>
<dbReference type="AlphaFoldDB" id="C3XFN4"/>
<gene>
    <name evidence="1" type="ORF">HRAG_00880</name>
</gene>
<dbReference type="HOGENOM" id="CLU_1956561_0_0_7"/>
<dbReference type="RefSeq" id="WP_005218066.1">
    <property type="nucleotide sequence ID" value="NZ_KI392040.1"/>
</dbReference>
<comment type="caution">
    <text evidence="1">The sequence shown here is derived from an EMBL/GenBank/DDBJ whole genome shotgun (WGS) entry which is preliminary data.</text>
</comment>
<keyword evidence="2" id="KW-1185">Reference proteome</keyword>